<gene>
    <name evidence="3" type="ORF">P154DRAFT_435777</name>
</gene>
<protein>
    <recommendedName>
        <fullName evidence="2">PD-(D/E)XK nuclease-like domain-containing protein</fullName>
    </recommendedName>
</protein>
<reference evidence="3" key="1">
    <citation type="journal article" date="2020" name="Stud. Mycol.">
        <title>101 Dothideomycetes genomes: a test case for predicting lifestyles and emergence of pathogens.</title>
        <authorList>
            <person name="Haridas S."/>
            <person name="Albert R."/>
            <person name="Binder M."/>
            <person name="Bloem J."/>
            <person name="Labutti K."/>
            <person name="Salamov A."/>
            <person name="Andreopoulos B."/>
            <person name="Baker S."/>
            <person name="Barry K."/>
            <person name="Bills G."/>
            <person name="Bluhm B."/>
            <person name="Cannon C."/>
            <person name="Castanera R."/>
            <person name="Culley D."/>
            <person name="Daum C."/>
            <person name="Ezra D."/>
            <person name="Gonzalez J."/>
            <person name="Henrissat B."/>
            <person name="Kuo A."/>
            <person name="Liang C."/>
            <person name="Lipzen A."/>
            <person name="Lutzoni F."/>
            <person name="Magnuson J."/>
            <person name="Mondo S."/>
            <person name="Nolan M."/>
            <person name="Ohm R."/>
            <person name="Pangilinan J."/>
            <person name="Park H.-J."/>
            <person name="Ramirez L."/>
            <person name="Alfaro M."/>
            <person name="Sun H."/>
            <person name="Tritt A."/>
            <person name="Yoshinaga Y."/>
            <person name="Zwiers L.-H."/>
            <person name="Turgeon B."/>
            <person name="Goodwin S."/>
            <person name="Spatafora J."/>
            <person name="Crous P."/>
            <person name="Grigoriev I."/>
        </authorList>
    </citation>
    <scope>NUCLEOTIDE SEQUENCE</scope>
    <source>
        <strain evidence="3">CBS 123094</strain>
    </source>
</reference>
<evidence type="ECO:0000259" key="2">
    <source>
        <dbReference type="Pfam" id="PF20516"/>
    </source>
</evidence>
<name>A0A6A5WM40_9PLEO</name>
<organism evidence="3 4">
    <name type="scientific">Amniculicola lignicola CBS 123094</name>
    <dbReference type="NCBI Taxonomy" id="1392246"/>
    <lineage>
        <taxon>Eukaryota</taxon>
        <taxon>Fungi</taxon>
        <taxon>Dikarya</taxon>
        <taxon>Ascomycota</taxon>
        <taxon>Pezizomycotina</taxon>
        <taxon>Dothideomycetes</taxon>
        <taxon>Pleosporomycetidae</taxon>
        <taxon>Pleosporales</taxon>
        <taxon>Amniculicolaceae</taxon>
        <taxon>Amniculicola</taxon>
    </lineage>
</organism>
<evidence type="ECO:0000313" key="4">
    <source>
        <dbReference type="Proteomes" id="UP000799779"/>
    </source>
</evidence>
<feature type="region of interest" description="Disordered" evidence="1">
    <location>
        <begin position="1"/>
        <end position="121"/>
    </location>
</feature>
<dbReference type="AlphaFoldDB" id="A0A6A5WM40"/>
<evidence type="ECO:0000313" key="3">
    <source>
        <dbReference type="EMBL" id="KAF2000135.1"/>
    </source>
</evidence>
<dbReference type="Proteomes" id="UP000799779">
    <property type="component" value="Unassembled WGS sequence"/>
</dbReference>
<proteinExistence type="predicted"/>
<feature type="domain" description="PD-(D/E)XK nuclease-like" evidence="2">
    <location>
        <begin position="185"/>
        <end position="235"/>
    </location>
</feature>
<feature type="compositionally biased region" description="Polar residues" evidence="1">
    <location>
        <begin position="1"/>
        <end position="23"/>
    </location>
</feature>
<keyword evidence="4" id="KW-1185">Reference proteome</keyword>
<dbReference type="EMBL" id="ML977591">
    <property type="protein sequence ID" value="KAF2000135.1"/>
    <property type="molecule type" value="Genomic_DNA"/>
</dbReference>
<dbReference type="InterPro" id="IPR046797">
    <property type="entry name" value="PDDEXK_12"/>
</dbReference>
<sequence length="253" mass="27892">MATSPPVSPSILTEKTTRISSWLKQLPPTPPADEEHQLLKRKRASSKPTAVHHLTAMSTHRDVSPSKRQRRNTDDLLPGQSASAVGLNARPLTLGNSNTFSPPSSRVGASTPRRGNSPSRETIAALRVASPPITTEPLDGVEPEPPARVMAVKAIKADTDIGFQRFKPAAFSKTATRDLSDPNLDPAVRADLEYTLRKVRKIFRKALHCQTRGRDENAWCDDVVRPMVRLALRLYAKGKLCIQSVYFYPTQPT</sequence>
<feature type="compositionally biased region" description="Polar residues" evidence="1">
    <location>
        <begin position="94"/>
        <end position="120"/>
    </location>
</feature>
<evidence type="ECO:0000256" key="1">
    <source>
        <dbReference type="SAM" id="MobiDB-lite"/>
    </source>
</evidence>
<accession>A0A6A5WM40</accession>
<dbReference type="Pfam" id="PF20516">
    <property type="entry name" value="PDDEXK_12"/>
    <property type="match status" value="1"/>
</dbReference>
<dbReference type="OrthoDB" id="3797383at2759"/>